<dbReference type="EMBL" id="WKPO01000026">
    <property type="protein sequence ID" value="MSB50152.1"/>
    <property type="molecule type" value="Genomic_DNA"/>
</dbReference>
<dbReference type="Proteomes" id="UP000429811">
    <property type="component" value="Unassembled WGS sequence"/>
</dbReference>
<name>A0A6I2RIH3_FLAPL</name>
<sequence>MLRDVKHTVTDGLLGFATATGDGKSLKIGVSPIVSDTPIIITGDMDAAKIKARLGLSPLADAVMSSVQFGASRIYCLPVSATTAGKLGSVSKDGDGGGSVAVDGSPTNAFSVVVKITAQGGLNSAAFICSIDGGNSYTDEITVPVTGEYEIEGTGLKLKFTEATELEQKPSSFLVNDVYSFTTTAPTMTNGDVLAAFTKLQKFAEEYEFIHVVGESDLPLWQAVSEAQIELRDTYHKPVFVVFEAAFPQAGDEDELDLRGGGDLTDWALEMEAKRKKVKNYDIQVVTAWGRLVMLDGTTQIVNLAGLVCGLYAKAAVQESIGKTRAEAGFGIPKTKLLELLPAGMDNSIIELLDVAGYLTFREYDGLDDFFVYHTKMMSPDGSDFRYAEDVRVKNKIIRETRKEGLLLLNDDIDLEDVQGELETRAKFMFVPLQRMIDAKEISSAEITVPEGQEETILKDETMRVKIRYVSRGYIREVEVDLGRAQPSD</sequence>
<accession>A0A6I2RIH3</accession>
<protein>
    <recommendedName>
        <fullName evidence="3">DUF2586 family protein</fullName>
    </recommendedName>
</protein>
<dbReference type="RefSeq" id="WP_154250841.1">
    <property type="nucleotide sequence ID" value="NZ_WKPO01000026.1"/>
</dbReference>
<organism evidence="1 2">
    <name type="scientific">Flavonifractor plautii</name>
    <name type="common">Fusobacterium plautii</name>
    <dbReference type="NCBI Taxonomy" id="292800"/>
    <lineage>
        <taxon>Bacteria</taxon>
        <taxon>Bacillati</taxon>
        <taxon>Bacillota</taxon>
        <taxon>Clostridia</taxon>
        <taxon>Eubacteriales</taxon>
        <taxon>Oscillospiraceae</taxon>
        <taxon>Flavonifractor</taxon>
    </lineage>
</organism>
<gene>
    <name evidence="1" type="ORF">GKE90_15830</name>
</gene>
<evidence type="ECO:0000313" key="2">
    <source>
        <dbReference type="Proteomes" id="UP000429811"/>
    </source>
</evidence>
<evidence type="ECO:0000313" key="1">
    <source>
        <dbReference type="EMBL" id="MSB50152.1"/>
    </source>
</evidence>
<dbReference type="AlphaFoldDB" id="A0A6I2RIH3"/>
<reference evidence="1 2" key="1">
    <citation type="journal article" date="2019" name="Nat. Med.">
        <title>A library of human gut bacterial isolates paired with longitudinal multiomics data enables mechanistic microbiome research.</title>
        <authorList>
            <person name="Poyet M."/>
            <person name="Groussin M."/>
            <person name="Gibbons S.M."/>
            <person name="Avila-Pacheco J."/>
            <person name="Jiang X."/>
            <person name="Kearney S.M."/>
            <person name="Perrotta A.R."/>
            <person name="Berdy B."/>
            <person name="Zhao S."/>
            <person name="Lieberman T.D."/>
            <person name="Swanson P.K."/>
            <person name="Smith M."/>
            <person name="Roesemann S."/>
            <person name="Alexander J.E."/>
            <person name="Rich S.A."/>
            <person name="Livny J."/>
            <person name="Vlamakis H."/>
            <person name="Clish C."/>
            <person name="Bullock K."/>
            <person name="Deik A."/>
            <person name="Scott J."/>
            <person name="Pierce K.A."/>
            <person name="Xavier R.J."/>
            <person name="Alm E.J."/>
        </authorList>
    </citation>
    <scope>NUCLEOTIDE SEQUENCE [LARGE SCALE GENOMIC DNA]</scope>
    <source>
        <strain evidence="1 2">BIOML-A5</strain>
    </source>
</reference>
<proteinExistence type="predicted"/>
<dbReference type="InterPro" id="IPR019694">
    <property type="entry name" value="Phage_HP1_Orf23"/>
</dbReference>
<dbReference type="Pfam" id="PF10758">
    <property type="entry name" value="DUF2586"/>
    <property type="match status" value="1"/>
</dbReference>
<evidence type="ECO:0008006" key="3">
    <source>
        <dbReference type="Google" id="ProtNLM"/>
    </source>
</evidence>
<comment type="caution">
    <text evidence="1">The sequence shown here is derived from an EMBL/GenBank/DDBJ whole genome shotgun (WGS) entry which is preliminary data.</text>
</comment>